<keyword evidence="2" id="KW-0812">Transmembrane</keyword>
<feature type="transmembrane region" description="Helical" evidence="2">
    <location>
        <begin position="41"/>
        <end position="63"/>
    </location>
</feature>
<dbReference type="Proteomes" id="UP001183643">
    <property type="component" value="Unassembled WGS sequence"/>
</dbReference>
<proteinExistence type="predicted"/>
<comment type="caution">
    <text evidence="3">The sequence shown here is derived from an EMBL/GenBank/DDBJ whole genome shotgun (WGS) entry which is preliminary data.</text>
</comment>
<organism evidence="3 4">
    <name type="scientific">Catenuloplanes atrovinosus</name>
    <dbReference type="NCBI Taxonomy" id="137266"/>
    <lineage>
        <taxon>Bacteria</taxon>
        <taxon>Bacillati</taxon>
        <taxon>Actinomycetota</taxon>
        <taxon>Actinomycetes</taxon>
        <taxon>Micromonosporales</taxon>
        <taxon>Micromonosporaceae</taxon>
        <taxon>Catenuloplanes</taxon>
    </lineage>
</organism>
<feature type="compositionally biased region" description="Low complexity" evidence="1">
    <location>
        <begin position="107"/>
        <end position="116"/>
    </location>
</feature>
<feature type="region of interest" description="Disordered" evidence="1">
    <location>
        <begin position="67"/>
        <end position="118"/>
    </location>
</feature>
<dbReference type="RefSeq" id="WP_310369083.1">
    <property type="nucleotide sequence ID" value="NZ_JAVDYB010000001.1"/>
</dbReference>
<keyword evidence="2" id="KW-0472">Membrane</keyword>
<evidence type="ECO:0000313" key="3">
    <source>
        <dbReference type="EMBL" id="MDR7276872.1"/>
    </source>
</evidence>
<evidence type="ECO:0000313" key="4">
    <source>
        <dbReference type="Proteomes" id="UP001183643"/>
    </source>
</evidence>
<reference evidence="3" key="1">
    <citation type="submission" date="2023-07" db="EMBL/GenBank/DDBJ databases">
        <title>Sequencing the genomes of 1000 actinobacteria strains.</title>
        <authorList>
            <person name="Klenk H.-P."/>
        </authorList>
    </citation>
    <scope>NUCLEOTIDE SEQUENCE</scope>
    <source>
        <strain evidence="3">DSM 44707</strain>
    </source>
</reference>
<feature type="compositionally biased region" description="Low complexity" evidence="1">
    <location>
        <begin position="71"/>
        <end position="89"/>
    </location>
</feature>
<protein>
    <submittedName>
        <fullName evidence="3">Uncharacterized protein</fullName>
    </submittedName>
</protein>
<name>A0AAE3YQN1_9ACTN</name>
<keyword evidence="4" id="KW-1185">Reference proteome</keyword>
<gene>
    <name evidence="3" type="ORF">J2S41_003650</name>
</gene>
<evidence type="ECO:0000256" key="2">
    <source>
        <dbReference type="SAM" id="Phobius"/>
    </source>
</evidence>
<evidence type="ECO:0000256" key="1">
    <source>
        <dbReference type="SAM" id="MobiDB-lite"/>
    </source>
</evidence>
<dbReference type="AlphaFoldDB" id="A0AAE3YQN1"/>
<accession>A0AAE3YQN1</accession>
<sequence>MDELDRLLAETMHTAAGRAPSDDGLLHTVHERSRRYHRRRVITSLSAVAAVVAVGVPFVSVLATRPNSELPPAATAPAVPPSRTASATPSPSPSPSVPSSAPPSSPASPARSADAPGATAVTLAEGWTAPAFPYTLGDNDNRNAPVASMDGGDLIAFFETTDPERDADITVTVSAARPSFGTAGSEAATRVRGRDGTLRTVDVQPARQLTLYWQESPSRWITLATDDTYTPEEVVAWADGLADAAIAVRAPFQLGLSPTGLTTETVTRSRMVFASPGTGGISLVLRQRRTLTGVNQKVNGDDAALTRDTAGTRLAIDVRDWDATLEITVGEGLTLTDADLLRLATSVRILTYSDPE</sequence>
<keyword evidence="2" id="KW-1133">Transmembrane helix</keyword>
<dbReference type="EMBL" id="JAVDYB010000001">
    <property type="protein sequence ID" value="MDR7276872.1"/>
    <property type="molecule type" value="Genomic_DNA"/>
</dbReference>
<feature type="compositionally biased region" description="Pro residues" evidence="1">
    <location>
        <begin position="90"/>
        <end position="106"/>
    </location>
</feature>